<dbReference type="Gene3D" id="3.10.20.30">
    <property type="match status" value="1"/>
</dbReference>
<evidence type="ECO:0000259" key="2">
    <source>
        <dbReference type="PROSITE" id="PS51384"/>
    </source>
</evidence>
<dbReference type="Proteomes" id="UP000198816">
    <property type="component" value="Unassembled WGS sequence"/>
</dbReference>
<accession>A0A1H2Q531</accession>
<dbReference type="InterPro" id="IPR036010">
    <property type="entry name" value="2Fe-2S_ferredoxin-like_sf"/>
</dbReference>
<keyword evidence="4" id="KW-1185">Reference proteome</keyword>
<dbReference type="InterPro" id="IPR006058">
    <property type="entry name" value="2Fe2S_fd_BS"/>
</dbReference>
<dbReference type="CDD" id="cd06189">
    <property type="entry name" value="flavin_oxioreductase"/>
    <property type="match status" value="1"/>
</dbReference>
<dbReference type="Gene3D" id="2.40.30.10">
    <property type="entry name" value="Translation factors"/>
    <property type="match status" value="1"/>
</dbReference>
<dbReference type="EMBL" id="FNNZ01000001">
    <property type="protein sequence ID" value="SDW02287.1"/>
    <property type="molecule type" value="Genomic_DNA"/>
</dbReference>
<evidence type="ECO:0000313" key="4">
    <source>
        <dbReference type="Proteomes" id="UP000198816"/>
    </source>
</evidence>
<dbReference type="InterPro" id="IPR001433">
    <property type="entry name" value="OxRdtase_FAD/NAD-bd"/>
</dbReference>
<dbReference type="Pfam" id="PF00175">
    <property type="entry name" value="NAD_binding_1"/>
    <property type="match status" value="1"/>
</dbReference>
<feature type="domain" description="2Fe-2S ferredoxin-type" evidence="1">
    <location>
        <begin position="19"/>
        <end position="111"/>
    </location>
</feature>
<dbReference type="Pfam" id="PF00970">
    <property type="entry name" value="FAD_binding_6"/>
    <property type="match status" value="1"/>
</dbReference>
<gene>
    <name evidence="3" type="ORF">SAMN05421783_101119</name>
</gene>
<dbReference type="InterPro" id="IPR008333">
    <property type="entry name" value="Cbr1-like_FAD-bd_dom"/>
</dbReference>
<dbReference type="InterPro" id="IPR012675">
    <property type="entry name" value="Beta-grasp_dom_sf"/>
</dbReference>
<feature type="domain" description="FAD-binding FR-type" evidence="2">
    <location>
        <begin position="118"/>
        <end position="218"/>
    </location>
</feature>
<evidence type="ECO:0000313" key="3">
    <source>
        <dbReference type="EMBL" id="SDW02287.1"/>
    </source>
</evidence>
<dbReference type="STRING" id="1058.SAMN05421783_101119"/>
<dbReference type="PANTHER" id="PTHR47354">
    <property type="entry name" value="NADH OXIDOREDUCTASE HCR"/>
    <property type="match status" value="1"/>
</dbReference>
<name>A0A1H2Q531_THIRO</name>
<organism evidence="3 4">
    <name type="scientific">Thiocapsa roseopersicina</name>
    <dbReference type="NCBI Taxonomy" id="1058"/>
    <lineage>
        <taxon>Bacteria</taxon>
        <taxon>Pseudomonadati</taxon>
        <taxon>Pseudomonadota</taxon>
        <taxon>Gammaproteobacteria</taxon>
        <taxon>Chromatiales</taxon>
        <taxon>Chromatiaceae</taxon>
        <taxon>Thiocapsa</taxon>
    </lineage>
</organism>
<dbReference type="Pfam" id="PF00111">
    <property type="entry name" value="Fer2"/>
    <property type="match status" value="1"/>
</dbReference>
<dbReference type="AlphaFoldDB" id="A0A1H2Q531"/>
<dbReference type="PRINTS" id="PR00410">
    <property type="entry name" value="PHEHYDRXLASE"/>
</dbReference>
<sequence length="365" mass="40798">MRPSQTKTIAQSLRTRFNHHMSFTIRTLPAEHRFDVEPDETILAAALRQGVGLPYGCRDGKCGSCAVHLLEGRVDYPSGRTDALEGQPEDTCLTCQAVPASDLIVRVREVPSVAHIEVRTLPCRVSRKERLNHDVMRLFLKLPENQRLQFLAGQYLDFILRDGRRRAFSIANAPHDDAEIELHVRHVPGGEFTAYVFDSMPEKSILRIQGPLGTFVLREDSDRPIILMGGGTGFAPLKGMIEHAIHIGLDRPIELYWGVRAQRDLYLTDLPTAWARQLPSFRFVPVLSEPDPDWQGRTGFVHMAVLEDHPDPSGFDLYMSGPPVMVEAGRVAFEAAGLDRDRMFSDAFEYATDTKAPKSKEGGAA</sequence>
<dbReference type="GO" id="GO:0016491">
    <property type="term" value="F:oxidoreductase activity"/>
    <property type="evidence" value="ECO:0007669"/>
    <property type="project" value="InterPro"/>
</dbReference>
<dbReference type="InterPro" id="IPR001041">
    <property type="entry name" value="2Fe-2S_ferredoxin-type"/>
</dbReference>
<dbReference type="GO" id="GO:0051537">
    <property type="term" value="F:2 iron, 2 sulfur cluster binding"/>
    <property type="evidence" value="ECO:0007669"/>
    <property type="project" value="InterPro"/>
</dbReference>
<dbReference type="PROSITE" id="PS00197">
    <property type="entry name" value="2FE2S_FER_1"/>
    <property type="match status" value="1"/>
</dbReference>
<dbReference type="PANTHER" id="PTHR47354:SF5">
    <property type="entry name" value="PROTEIN RFBI"/>
    <property type="match status" value="1"/>
</dbReference>
<dbReference type="InterPro" id="IPR039261">
    <property type="entry name" value="FNR_nucleotide-bd"/>
</dbReference>
<dbReference type="SUPFAM" id="SSF63380">
    <property type="entry name" value="Riboflavin synthase domain-like"/>
    <property type="match status" value="1"/>
</dbReference>
<dbReference type="SUPFAM" id="SSF54292">
    <property type="entry name" value="2Fe-2S ferredoxin-like"/>
    <property type="match status" value="1"/>
</dbReference>
<dbReference type="PROSITE" id="PS51085">
    <property type="entry name" value="2FE2S_FER_2"/>
    <property type="match status" value="1"/>
</dbReference>
<dbReference type="InterPro" id="IPR017938">
    <property type="entry name" value="Riboflavin_synthase-like_b-brl"/>
</dbReference>
<proteinExistence type="predicted"/>
<dbReference type="Gene3D" id="3.40.50.80">
    <property type="entry name" value="Nucleotide-binding domain of ferredoxin-NADP reductase (FNR) module"/>
    <property type="match status" value="1"/>
</dbReference>
<dbReference type="PROSITE" id="PS51384">
    <property type="entry name" value="FAD_FR"/>
    <property type="match status" value="1"/>
</dbReference>
<reference evidence="4" key="1">
    <citation type="submission" date="2016-10" db="EMBL/GenBank/DDBJ databases">
        <authorList>
            <person name="Varghese N."/>
            <person name="Submissions S."/>
        </authorList>
    </citation>
    <scope>NUCLEOTIDE SEQUENCE [LARGE SCALE GENOMIC DNA]</scope>
    <source>
        <strain evidence="4">DSM 217</strain>
    </source>
</reference>
<dbReference type="CDD" id="cd00207">
    <property type="entry name" value="fer2"/>
    <property type="match status" value="1"/>
</dbReference>
<dbReference type="SUPFAM" id="SSF52343">
    <property type="entry name" value="Ferredoxin reductase-like, C-terminal NADP-linked domain"/>
    <property type="match status" value="1"/>
</dbReference>
<dbReference type="InterPro" id="IPR017927">
    <property type="entry name" value="FAD-bd_FR_type"/>
</dbReference>
<protein>
    <submittedName>
        <fullName evidence="3">CDP-4-dehydro-6-deoxyglucose reductase</fullName>
    </submittedName>
</protein>
<dbReference type="InterPro" id="IPR050415">
    <property type="entry name" value="MRET"/>
</dbReference>
<evidence type="ECO:0000259" key="1">
    <source>
        <dbReference type="PROSITE" id="PS51085"/>
    </source>
</evidence>